<dbReference type="AlphaFoldDB" id="A0A388K7Z5"/>
<dbReference type="Gramene" id="GBG66182">
    <property type="protein sequence ID" value="GBG66182"/>
    <property type="gene ID" value="CBR_g57064"/>
</dbReference>
<dbReference type="OrthoDB" id="429932at2759"/>
<protein>
    <submittedName>
        <fullName evidence="2">Uncharacterized protein</fullName>
    </submittedName>
</protein>
<evidence type="ECO:0000313" key="2">
    <source>
        <dbReference type="EMBL" id="GBG66182.1"/>
    </source>
</evidence>
<feature type="region of interest" description="Disordered" evidence="1">
    <location>
        <begin position="1"/>
        <end position="34"/>
    </location>
</feature>
<feature type="compositionally biased region" description="Basic and acidic residues" evidence="1">
    <location>
        <begin position="11"/>
        <end position="34"/>
    </location>
</feature>
<dbReference type="Proteomes" id="UP000265515">
    <property type="component" value="Unassembled WGS sequence"/>
</dbReference>
<accession>A0A388K7Z5</accession>
<organism evidence="2 3">
    <name type="scientific">Chara braunii</name>
    <name type="common">Braun's stonewort</name>
    <dbReference type="NCBI Taxonomy" id="69332"/>
    <lineage>
        <taxon>Eukaryota</taxon>
        <taxon>Viridiplantae</taxon>
        <taxon>Streptophyta</taxon>
        <taxon>Charophyceae</taxon>
        <taxon>Charales</taxon>
        <taxon>Characeae</taxon>
        <taxon>Chara</taxon>
    </lineage>
</organism>
<comment type="caution">
    <text evidence="2">The sequence shown here is derived from an EMBL/GenBank/DDBJ whole genome shotgun (WGS) entry which is preliminary data.</text>
</comment>
<keyword evidence="3" id="KW-1185">Reference proteome</keyword>
<evidence type="ECO:0000313" key="3">
    <source>
        <dbReference type="Proteomes" id="UP000265515"/>
    </source>
</evidence>
<proteinExistence type="predicted"/>
<sequence>MELALVDNNDSEEKGTDAGQEKRAEGDDSDARMTKLTEEADHRRKLVDTEGVLSLEHAARNCQVMLRDGPVVEVIPLMIPEVSEVVPEEDTFINTDSEIDRNKMALCVVGSDATCAEGEITHEERPSKWGPEETERLAILPYRGSSGEGESGDLGIWVAELVDDLQKSESPFLWQDDREIDILDIESPSLTVSCMEPLVPFAVEREWLASARVLNQVDRKWICIVAGESIVMVDQVKIVLRLQHD</sequence>
<reference evidence="2 3" key="1">
    <citation type="journal article" date="2018" name="Cell">
        <title>The Chara Genome: Secondary Complexity and Implications for Plant Terrestrialization.</title>
        <authorList>
            <person name="Nishiyama T."/>
            <person name="Sakayama H."/>
            <person name="Vries J.D."/>
            <person name="Buschmann H."/>
            <person name="Saint-Marcoux D."/>
            <person name="Ullrich K.K."/>
            <person name="Haas F.B."/>
            <person name="Vanderstraeten L."/>
            <person name="Becker D."/>
            <person name="Lang D."/>
            <person name="Vosolsobe S."/>
            <person name="Rombauts S."/>
            <person name="Wilhelmsson P.K.I."/>
            <person name="Janitza P."/>
            <person name="Kern R."/>
            <person name="Heyl A."/>
            <person name="Rumpler F."/>
            <person name="Villalobos L.I.A.C."/>
            <person name="Clay J.M."/>
            <person name="Skokan R."/>
            <person name="Toyoda A."/>
            <person name="Suzuki Y."/>
            <person name="Kagoshima H."/>
            <person name="Schijlen E."/>
            <person name="Tajeshwar N."/>
            <person name="Catarino B."/>
            <person name="Hetherington A.J."/>
            <person name="Saltykova A."/>
            <person name="Bonnot C."/>
            <person name="Breuninger H."/>
            <person name="Symeonidi A."/>
            <person name="Radhakrishnan G.V."/>
            <person name="Van Nieuwerburgh F."/>
            <person name="Deforce D."/>
            <person name="Chang C."/>
            <person name="Karol K.G."/>
            <person name="Hedrich R."/>
            <person name="Ulvskov P."/>
            <person name="Glockner G."/>
            <person name="Delwiche C.F."/>
            <person name="Petrasek J."/>
            <person name="Van de Peer Y."/>
            <person name="Friml J."/>
            <person name="Beilby M."/>
            <person name="Dolan L."/>
            <person name="Kohara Y."/>
            <person name="Sugano S."/>
            <person name="Fujiyama A."/>
            <person name="Delaux P.-M."/>
            <person name="Quint M."/>
            <person name="TheiBen G."/>
            <person name="Hagemann M."/>
            <person name="Harholt J."/>
            <person name="Dunand C."/>
            <person name="Zachgo S."/>
            <person name="Langdale J."/>
            <person name="Maumus F."/>
            <person name="Straeten D.V.D."/>
            <person name="Gould S.B."/>
            <person name="Rensing S.A."/>
        </authorList>
    </citation>
    <scope>NUCLEOTIDE SEQUENCE [LARGE SCALE GENOMIC DNA]</scope>
    <source>
        <strain evidence="2 3">S276</strain>
    </source>
</reference>
<name>A0A388K7Z5_CHABU</name>
<evidence type="ECO:0000256" key="1">
    <source>
        <dbReference type="SAM" id="MobiDB-lite"/>
    </source>
</evidence>
<dbReference type="EMBL" id="BFEA01000070">
    <property type="protein sequence ID" value="GBG66182.1"/>
    <property type="molecule type" value="Genomic_DNA"/>
</dbReference>
<gene>
    <name evidence="2" type="ORF">CBR_g57064</name>
</gene>